<gene>
    <name evidence="4" type="ORF">HFQ381_LOCUS27898</name>
    <name evidence="2" type="ORF">LUA448_LOCUS23863</name>
    <name evidence="1" type="ORF">TIS948_LOCUS18604</name>
    <name evidence="3" type="ORF">UJA718_LOCUS21942</name>
</gene>
<sequence length="289" mass="32442">MTTITDRKLLTGASFSPVVQTATDYYAFGAPIAERSYNSNQYRYGFNGVEKNNEIAGEGNGYTTEWRQYDPRLGRWLSPDPLMSKFPGWSPYAFAFDNPIWFNDPDGDAPPTIKQIIAEGKKTSTTFVSLLKSANITDANFSSNISFGNGTHTEVTKEAKIVLTKSEDIKFQVIKLTHELTNRSKSAETLKSLDNAKEGKITPKEYAKQLAQIEVAGEINQIKVASETGYRYKGKEMEGLNKLIDDYSKDKTIDLTKKVLPSTEHLKTYEQDAKDARTDYLKINGDKKK</sequence>
<reference evidence="4" key="1">
    <citation type="submission" date="2021-02" db="EMBL/GenBank/DDBJ databases">
        <authorList>
            <person name="Nowell W R."/>
        </authorList>
    </citation>
    <scope>NUCLEOTIDE SEQUENCE</scope>
</reference>
<accession>A0A820VP45</accession>
<dbReference type="Proteomes" id="UP000663873">
    <property type="component" value="Unassembled WGS sequence"/>
</dbReference>
<evidence type="ECO:0000313" key="3">
    <source>
        <dbReference type="EMBL" id="CAF4439049.1"/>
    </source>
</evidence>
<dbReference type="InterPro" id="IPR022385">
    <property type="entry name" value="Rhs_assc_core"/>
</dbReference>
<dbReference type="PANTHER" id="PTHR32305">
    <property type="match status" value="1"/>
</dbReference>
<evidence type="ECO:0000313" key="5">
    <source>
        <dbReference type="Proteomes" id="UP000663851"/>
    </source>
</evidence>
<dbReference type="EMBL" id="CAJNYD010003111">
    <property type="protein sequence ID" value="CAF3478438.1"/>
    <property type="molecule type" value="Genomic_DNA"/>
</dbReference>
<dbReference type="OrthoDB" id="442731at2759"/>
<dbReference type="Proteomes" id="UP000663825">
    <property type="component" value="Unassembled WGS sequence"/>
</dbReference>
<comment type="caution">
    <text evidence="4">The sequence shown here is derived from an EMBL/GenBank/DDBJ whole genome shotgun (WGS) entry which is preliminary data.</text>
</comment>
<evidence type="ECO:0008006" key="7">
    <source>
        <dbReference type="Google" id="ProtNLM"/>
    </source>
</evidence>
<name>A0A820VP45_9BILA</name>
<dbReference type="NCBIfam" id="TIGR03696">
    <property type="entry name" value="Rhs_assc_core"/>
    <property type="match status" value="1"/>
</dbReference>
<protein>
    <recommendedName>
        <fullName evidence="7">RHS repeat-associated core domain-containing protein</fullName>
    </recommendedName>
</protein>
<evidence type="ECO:0000313" key="1">
    <source>
        <dbReference type="EMBL" id="CAF3303892.1"/>
    </source>
</evidence>
<dbReference type="InterPro" id="IPR050708">
    <property type="entry name" value="T6SS_VgrG/RHS"/>
</dbReference>
<dbReference type="PANTHER" id="PTHR32305:SF15">
    <property type="entry name" value="PROTEIN RHSA-RELATED"/>
    <property type="match status" value="1"/>
</dbReference>
<proteinExistence type="predicted"/>
<evidence type="ECO:0000313" key="6">
    <source>
        <dbReference type="Proteomes" id="UP000663873"/>
    </source>
</evidence>
<dbReference type="EMBL" id="CAJNXB010003261">
    <property type="protein sequence ID" value="CAF3303892.1"/>
    <property type="molecule type" value="Genomic_DNA"/>
</dbReference>
<dbReference type="Proteomes" id="UP000663851">
    <property type="component" value="Unassembled WGS sequence"/>
</dbReference>
<dbReference type="EMBL" id="CAJOBO010003771">
    <property type="protein sequence ID" value="CAF4502829.1"/>
    <property type="molecule type" value="Genomic_DNA"/>
</dbReference>
<dbReference type="Gene3D" id="2.180.10.10">
    <property type="entry name" value="RHS repeat-associated core"/>
    <property type="match status" value="1"/>
</dbReference>
<dbReference type="AlphaFoldDB" id="A0A820VP45"/>
<organism evidence="4 5">
    <name type="scientific">Rotaria socialis</name>
    <dbReference type="NCBI Taxonomy" id="392032"/>
    <lineage>
        <taxon>Eukaryota</taxon>
        <taxon>Metazoa</taxon>
        <taxon>Spiralia</taxon>
        <taxon>Gnathifera</taxon>
        <taxon>Rotifera</taxon>
        <taxon>Eurotatoria</taxon>
        <taxon>Bdelloidea</taxon>
        <taxon>Philodinida</taxon>
        <taxon>Philodinidae</taxon>
        <taxon>Rotaria</taxon>
    </lineage>
</organism>
<keyword evidence="6" id="KW-1185">Reference proteome</keyword>
<dbReference type="Proteomes" id="UP000663833">
    <property type="component" value="Unassembled WGS sequence"/>
</dbReference>
<dbReference type="EMBL" id="CAJOBP010004399">
    <property type="protein sequence ID" value="CAF4439049.1"/>
    <property type="molecule type" value="Genomic_DNA"/>
</dbReference>
<evidence type="ECO:0000313" key="4">
    <source>
        <dbReference type="EMBL" id="CAF4502829.1"/>
    </source>
</evidence>
<evidence type="ECO:0000313" key="2">
    <source>
        <dbReference type="EMBL" id="CAF3478438.1"/>
    </source>
</evidence>